<reference evidence="3" key="1">
    <citation type="submission" date="2016-10" db="EMBL/GenBank/DDBJ databases">
        <authorList>
            <person name="Varghese N."/>
            <person name="Submissions S."/>
        </authorList>
    </citation>
    <scope>NUCLEOTIDE SEQUENCE [LARGE SCALE GENOMIC DNA]</scope>
    <source>
        <strain evidence="3">930I</strain>
    </source>
</reference>
<protein>
    <submittedName>
        <fullName evidence="2">Uncharacterized protein</fullName>
    </submittedName>
</protein>
<organism evidence="2 3">
    <name type="scientific">Roseospirillum parvum</name>
    <dbReference type="NCBI Taxonomy" id="83401"/>
    <lineage>
        <taxon>Bacteria</taxon>
        <taxon>Pseudomonadati</taxon>
        <taxon>Pseudomonadota</taxon>
        <taxon>Alphaproteobacteria</taxon>
        <taxon>Rhodospirillales</taxon>
        <taxon>Rhodospirillaceae</taxon>
        <taxon>Roseospirillum</taxon>
    </lineage>
</organism>
<gene>
    <name evidence="2" type="ORF">SAMN05421742_1373</name>
</gene>
<proteinExistence type="predicted"/>
<dbReference type="Proteomes" id="UP000217076">
    <property type="component" value="Unassembled WGS sequence"/>
</dbReference>
<dbReference type="EMBL" id="FNCV01000037">
    <property type="protein sequence ID" value="SDH96620.1"/>
    <property type="molecule type" value="Genomic_DNA"/>
</dbReference>
<sequence length="65" mass="7458">MSRKDDPTSMPRASFQKSKGSTTTGPTPLLLFMLECERNPELYAESMRTWHPECQRIDRRGEGKA</sequence>
<feature type="region of interest" description="Disordered" evidence="1">
    <location>
        <begin position="1"/>
        <end position="27"/>
    </location>
</feature>
<dbReference type="AlphaFoldDB" id="A0A1G8GQP4"/>
<keyword evidence="3" id="KW-1185">Reference proteome</keyword>
<name>A0A1G8GQP4_9PROT</name>
<evidence type="ECO:0000313" key="2">
    <source>
        <dbReference type="EMBL" id="SDH96620.1"/>
    </source>
</evidence>
<dbReference type="STRING" id="83401.SAMN05421742_1373"/>
<feature type="compositionally biased region" description="Low complexity" evidence="1">
    <location>
        <begin position="17"/>
        <end position="27"/>
    </location>
</feature>
<evidence type="ECO:0000256" key="1">
    <source>
        <dbReference type="SAM" id="MobiDB-lite"/>
    </source>
</evidence>
<evidence type="ECO:0000313" key="3">
    <source>
        <dbReference type="Proteomes" id="UP000217076"/>
    </source>
</evidence>
<accession>A0A1G8GQP4</accession>